<reference evidence="1" key="1">
    <citation type="journal article" date="2014" name="Front. Microbiol.">
        <title>High frequency of phylogenetically diverse reductive dehalogenase-homologous genes in deep subseafloor sedimentary metagenomes.</title>
        <authorList>
            <person name="Kawai M."/>
            <person name="Futagami T."/>
            <person name="Toyoda A."/>
            <person name="Takaki Y."/>
            <person name="Nishi S."/>
            <person name="Hori S."/>
            <person name="Arai W."/>
            <person name="Tsubouchi T."/>
            <person name="Morono Y."/>
            <person name="Uchiyama I."/>
            <person name="Ito T."/>
            <person name="Fujiyama A."/>
            <person name="Inagaki F."/>
            <person name="Takami H."/>
        </authorList>
    </citation>
    <scope>NUCLEOTIDE SEQUENCE</scope>
    <source>
        <strain evidence="1">Expedition CK06-06</strain>
    </source>
</reference>
<accession>X0YPD7</accession>
<comment type="caution">
    <text evidence="1">The sequence shown here is derived from an EMBL/GenBank/DDBJ whole genome shotgun (WGS) entry which is preliminary data.</text>
</comment>
<protein>
    <submittedName>
        <fullName evidence="1">Uncharacterized protein</fullName>
    </submittedName>
</protein>
<organism evidence="1">
    <name type="scientific">marine sediment metagenome</name>
    <dbReference type="NCBI Taxonomy" id="412755"/>
    <lineage>
        <taxon>unclassified sequences</taxon>
        <taxon>metagenomes</taxon>
        <taxon>ecological metagenomes</taxon>
    </lineage>
</organism>
<sequence>METKVEITENDTISFQFKSPDGITIKIDDTEDRYNYLDWLNFYSSLLENKDVILCFLSETRSGGIILEDNKLKFSSSNISLDEYNKFSIKLSDSKELALNTIKSVLDNEITKKYYFHDEYLNQLFTLAFDSLIKGEEGCVTDTDDSFDYSLFPKYSNELKEWFLKFVDIRNLKIVSGFYIKKNIRYKNEVIRRFLVTPWL</sequence>
<evidence type="ECO:0000313" key="1">
    <source>
        <dbReference type="EMBL" id="GAG58129.1"/>
    </source>
</evidence>
<feature type="non-terminal residue" evidence="1">
    <location>
        <position position="200"/>
    </location>
</feature>
<proteinExistence type="predicted"/>
<dbReference type="AlphaFoldDB" id="X0YPD7"/>
<name>X0YPD7_9ZZZZ</name>
<dbReference type="EMBL" id="BART01007452">
    <property type="protein sequence ID" value="GAG58129.1"/>
    <property type="molecule type" value="Genomic_DNA"/>
</dbReference>
<gene>
    <name evidence="1" type="ORF">S01H4_16961</name>
</gene>